<evidence type="ECO:0000256" key="1">
    <source>
        <dbReference type="ARBA" id="ARBA00006484"/>
    </source>
</evidence>
<evidence type="ECO:0000256" key="2">
    <source>
        <dbReference type="ARBA" id="ARBA00023002"/>
    </source>
</evidence>
<keyword evidence="2" id="KW-0560">Oxidoreductase</keyword>
<keyword evidence="4" id="KW-1133">Transmembrane helix</keyword>
<evidence type="ECO:0000313" key="7">
    <source>
        <dbReference type="Proteomes" id="UP000540787"/>
    </source>
</evidence>
<accession>A0A7W9WXP2</accession>
<gene>
    <name evidence="6" type="ORF">HD842_000548</name>
</gene>
<keyword evidence="7" id="KW-1185">Reference proteome</keyword>
<comment type="similarity">
    <text evidence="1 3">Belongs to the short-chain dehydrogenases/reductases (SDR) family.</text>
</comment>
<sequence length="340" mass="36962">MSVKLKKINEQVIVITGATSGIGLTTARMAAERGAKLVLAARADDALAHLAEELTTNGAEVVTVTADVGNIDDVARIGDAAIERFGRIDTWINNAGISIFGRMEDVAPEDHHRLFQTNFWGVVNGSMEAVKRMKLRGGGALINLGSELSDHAIPLQGMYAASKHAVKGFTDALRIELDKEGAPMSVTLIKPTGIDTMFAVHAKNYMDKEPKLPAPVYAPEIVADAILYAAQHPKRDVFVGGAAKMNSTGARLLPRVFDKFLQATMFVNQKLDVDTDPSRRDALHKPDYTRELRERQGSPHHVIEHSEYTAAALRSKYINAALLGSGALLAAYVLTRRKTR</sequence>
<dbReference type="PRINTS" id="PR00080">
    <property type="entry name" value="SDRFAMILY"/>
</dbReference>
<dbReference type="PANTHER" id="PTHR44196">
    <property type="entry name" value="DEHYDROGENASE/REDUCTASE SDR FAMILY MEMBER 7B"/>
    <property type="match status" value="1"/>
</dbReference>
<dbReference type="RefSeq" id="WP_183550626.1">
    <property type="nucleotide sequence ID" value="NZ_JACHBX010000001.1"/>
</dbReference>
<dbReference type="Gene3D" id="3.40.50.720">
    <property type="entry name" value="NAD(P)-binding Rossmann-like Domain"/>
    <property type="match status" value="1"/>
</dbReference>
<proteinExistence type="inferred from homology"/>
<dbReference type="SUPFAM" id="SSF51735">
    <property type="entry name" value="NAD(P)-binding Rossmann-fold domains"/>
    <property type="match status" value="1"/>
</dbReference>
<comment type="caution">
    <text evidence="6">The sequence shown here is derived from an EMBL/GenBank/DDBJ whole genome shotgun (WGS) entry which is preliminary data.</text>
</comment>
<dbReference type="Pfam" id="PF00106">
    <property type="entry name" value="adh_short"/>
    <property type="match status" value="1"/>
</dbReference>
<feature type="transmembrane region" description="Helical" evidence="4">
    <location>
        <begin position="317"/>
        <end position="335"/>
    </location>
</feature>
<dbReference type="Proteomes" id="UP000540787">
    <property type="component" value="Unassembled WGS sequence"/>
</dbReference>
<dbReference type="AlphaFoldDB" id="A0A7W9WXP2"/>
<dbReference type="PRINTS" id="PR00081">
    <property type="entry name" value="GDHRDH"/>
</dbReference>
<protein>
    <submittedName>
        <fullName evidence="6">Short-subunit dehydrogenase</fullName>
    </submittedName>
</protein>
<dbReference type="InterPro" id="IPR036291">
    <property type="entry name" value="NAD(P)-bd_dom_sf"/>
</dbReference>
<name>A0A7W9WXP2_9BURK</name>
<dbReference type="PROSITE" id="PS00061">
    <property type="entry name" value="ADH_SHORT"/>
    <property type="match status" value="1"/>
</dbReference>
<evidence type="ECO:0000256" key="3">
    <source>
        <dbReference type="RuleBase" id="RU000363"/>
    </source>
</evidence>
<evidence type="ECO:0000313" key="6">
    <source>
        <dbReference type="EMBL" id="MBB6132437.1"/>
    </source>
</evidence>
<dbReference type="InterPro" id="IPR020904">
    <property type="entry name" value="Sc_DH/Rdtase_CS"/>
</dbReference>
<keyword evidence="4" id="KW-0812">Transmembrane</keyword>
<evidence type="ECO:0000256" key="4">
    <source>
        <dbReference type="SAM" id="Phobius"/>
    </source>
</evidence>
<dbReference type="NCBIfam" id="NF005495">
    <property type="entry name" value="PRK07109.1"/>
    <property type="match status" value="1"/>
</dbReference>
<dbReference type="PANTHER" id="PTHR44196:SF1">
    <property type="entry name" value="DEHYDROGENASE_REDUCTASE SDR FAMILY MEMBER 7B"/>
    <property type="match status" value="1"/>
</dbReference>
<reference evidence="6 7" key="1">
    <citation type="submission" date="2020-08" db="EMBL/GenBank/DDBJ databases">
        <title>The Agave Microbiome: Exploring the role of microbial communities in plant adaptations to desert environments.</title>
        <authorList>
            <person name="Partida-Martinez L.P."/>
        </authorList>
    </citation>
    <scope>NUCLEOTIDE SEQUENCE [LARGE SCALE GENOMIC DNA]</scope>
    <source>
        <strain evidence="6 7">AT3.2</strain>
    </source>
</reference>
<keyword evidence="4" id="KW-0472">Membrane</keyword>
<dbReference type="InterPro" id="IPR057326">
    <property type="entry name" value="KR_dom"/>
</dbReference>
<feature type="domain" description="Ketoreductase" evidence="5">
    <location>
        <begin position="11"/>
        <end position="197"/>
    </location>
</feature>
<dbReference type="GO" id="GO:0016020">
    <property type="term" value="C:membrane"/>
    <property type="evidence" value="ECO:0007669"/>
    <property type="project" value="TreeGrafter"/>
</dbReference>
<dbReference type="InterPro" id="IPR002347">
    <property type="entry name" value="SDR_fam"/>
</dbReference>
<evidence type="ECO:0000259" key="5">
    <source>
        <dbReference type="SMART" id="SM00822"/>
    </source>
</evidence>
<dbReference type="EMBL" id="JACHBX010000001">
    <property type="protein sequence ID" value="MBB6132437.1"/>
    <property type="molecule type" value="Genomic_DNA"/>
</dbReference>
<dbReference type="GO" id="GO:0016491">
    <property type="term" value="F:oxidoreductase activity"/>
    <property type="evidence" value="ECO:0007669"/>
    <property type="project" value="UniProtKB-KW"/>
</dbReference>
<dbReference type="CDD" id="cd05360">
    <property type="entry name" value="SDR_c3"/>
    <property type="match status" value="1"/>
</dbReference>
<dbReference type="SMART" id="SM00822">
    <property type="entry name" value="PKS_KR"/>
    <property type="match status" value="1"/>
</dbReference>
<organism evidence="6 7">
    <name type="scientific">Massilia aurea</name>
    <dbReference type="NCBI Taxonomy" id="373040"/>
    <lineage>
        <taxon>Bacteria</taxon>
        <taxon>Pseudomonadati</taxon>
        <taxon>Pseudomonadota</taxon>
        <taxon>Betaproteobacteria</taxon>
        <taxon>Burkholderiales</taxon>
        <taxon>Oxalobacteraceae</taxon>
        <taxon>Telluria group</taxon>
        <taxon>Massilia</taxon>
    </lineage>
</organism>